<dbReference type="PANTHER" id="PTHR43294">
    <property type="entry name" value="SODIUM/POTASSIUM-TRANSPORTING ATPASE SUBUNIT ALPHA"/>
    <property type="match status" value="1"/>
</dbReference>
<sequence>MPIPSVSAHPPALSHAHALDVDEISTRLGVTPAQGLDAAAVRQQRSVFGDNTLPQTAIRSRWRVLISQFRSALILVLLGAALLSALIGNLKDAAIILTVVLINALVSFYQEYRAEQSLSALKAMLPPQACVRRDGLRCSVDASELVPGDIVLLEAGDRVPADGRIIVAAGLEIDESTLTGESIPTRKEASAALNLHTTLAERHNMAYMNTLLTRGRAEMMVSATGLASEMGQISLALANSREAPTPLQEQLDRLGKKLGLIAIVLVGMLAVLEWLRGEQLAHIVINTIALGVAAIPEGLPVVVTVTLALGMHQMAKRHAIVKRLASVETLGCTTVICSDKTGTLTLNQMTARTLWYQQRHFVIGGQGYQRAGEVNAQDTAPLPDFSVLSSALTACNDSHLNDEQVIGDPMEAALRVLASKLSAPTSSPARLAEVPFDSQHKYMATFHANAQGVLLYVKGAPDVLLDLCSHIQLGDQVQQMDLAGRAAALQHYQQLAAQGLRGLLIACRQLTPEQFAPQHEQAAQMAHVQHLTLLGLIGLQDPPRQEAGSAIAHCKQAGIAVKMITGDHQSTGLAIANQLGLRGHCITGAELDSMSDAELAAKVDEIAVFARVSPVHKVKIVAALQAKAHVVAMTGDGVNDAPALKTADIGIAMGKNGSAVAKEAATMVLTDDNFATIVSAIHQGRTLYENILKFVRFQLSTTIGAVLTVFVAPLLGLPAPFTPIQILWIAIIMDGPPAISLALDPARADIMNQPPRSQSEAVLTPPRLLRILAYGGTMMVGTLGVLAWGLNSGSEESAATMAFTTFVLFQFFNVFNARNERHSALNEHFFSNRMLWLSLLGVLALQIIAVHWPPAQALFATHGMEWSDWPLCIAVAASIWLLEEGRKWLFRLLFASRV</sequence>
<dbReference type="Gene3D" id="1.20.1110.10">
    <property type="entry name" value="Calcium-transporting ATPase, transmembrane domain"/>
    <property type="match status" value="1"/>
</dbReference>
<keyword evidence="8 9" id="KW-0472">Membrane</keyword>
<feature type="domain" description="Cation-transporting P-type ATPase N-terminal" evidence="10">
    <location>
        <begin position="15"/>
        <end position="89"/>
    </location>
</feature>
<evidence type="ECO:0000256" key="5">
    <source>
        <dbReference type="ARBA" id="ARBA00022840"/>
    </source>
</evidence>
<dbReference type="KEGG" id="cmav:ABHF33_12225"/>
<dbReference type="InterPro" id="IPR044492">
    <property type="entry name" value="P_typ_ATPase_HD_dom"/>
</dbReference>
<dbReference type="GO" id="GO:1902600">
    <property type="term" value="P:proton transmembrane transport"/>
    <property type="evidence" value="ECO:0007669"/>
    <property type="project" value="TreeGrafter"/>
</dbReference>
<evidence type="ECO:0000256" key="3">
    <source>
        <dbReference type="ARBA" id="ARBA00022692"/>
    </source>
</evidence>
<reference evidence="11" key="1">
    <citation type="submission" date="2024-05" db="EMBL/GenBank/DDBJ databases">
        <authorList>
            <person name="Yang L."/>
            <person name="Pan L."/>
        </authorList>
    </citation>
    <scope>NUCLEOTIDE SEQUENCE</scope>
    <source>
        <strain evidence="11">FCG-7</strain>
    </source>
</reference>
<evidence type="ECO:0000313" key="11">
    <source>
        <dbReference type="EMBL" id="XBL99824.1"/>
    </source>
</evidence>
<feature type="transmembrane region" description="Helical" evidence="9">
    <location>
        <begin position="797"/>
        <end position="815"/>
    </location>
</feature>
<dbReference type="GO" id="GO:0005391">
    <property type="term" value="F:P-type sodium:potassium-exchanging transporter activity"/>
    <property type="evidence" value="ECO:0007669"/>
    <property type="project" value="TreeGrafter"/>
</dbReference>
<dbReference type="AlphaFoldDB" id="A0AAU7F590"/>
<dbReference type="InterPro" id="IPR018303">
    <property type="entry name" value="ATPase_P-typ_P_site"/>
</dbReference>
<evidence type="ECO:0000256" key="7">
    <source>
        <dbReference type="ARBA" id="ARBA00022989"/>
    </source>
</evidence>
<evidence type="ECO:0000256" key="6">
    <source>
        <dbReference type="ARBA" id="ARBA00022967"/>
    </source>
</evidence>
<dbReference type="SUPFAM" id="SSF81660">
    <property type="entry name" value="Metal cation-transporting ATPase, ATP-binding domain N"/>
    <property type="match status" value="1"/>
</dbReference>
<feature type="transmembrane region" description="Helical" evidence="9">
    <location>
        <begin position="835"/>
        <end position="854"/>
    </location>
</feature>
<dbReference type="GO" id="GO:0030007">
    <property type="term" value="P:intracellular potassium ion homeostasis"/>
    <property type="evidence" value="ECO:0007669"/>
    <property type="project" value="TreeGrafter"/>
</dbReference>
<dbReference type="SUPFAM" id="SSF56784">
    <property type="entry name" value="HAD-like"/>
    <property type="match status" value="1"/>
</dbReference>
<dbReference type="InterPro" id="IPR023214">
    <property type="entry name" value="HAD_sf"/>
</dbReference>
<comment type="similarity">
    <text evidence="2">Belongs to the cation transport ATPase (P-type) (TC 3.A.3) family. Type IIA subfamily.</text>
</comment>
<feature type="transmembrane region" description="Helical" evidence="9">
    <location>
        <begin position="69"/>
        <end position="87"/>
    </location>
</feature>
<proteinExistence type="inferred from homology"/>
<feature type="transmembrane region" description="Helical" evidence="9">
    <location>
        <begin position="283"/>
        <end position="309"/>
    </location>
</feature>
<dbReference type="InterPro" id="IPR059000">
    <property type="entry name" value="ATPase_P-type_domA"/>
</dbReference>
<dbReference type="Pfam" id="PF00689">
    <property type="entry name" value="Cation_ATPase_C"/>
    <property type="match status" value="1"/>
</dbReference>
<keyword evidence="3 9" id="KW-0812">Transmembrane</keyword>
<dbReference type="Pfam" id="PF08282">
    <property type="entry name" value="Hydrolase_3"/>
    <property type="match status" value="1"/>
</dbReference>
<evidence type="ECO:0000256" key="1">
    <source>
        <dbReference type="ARBA" id="ARBA00004141"/>
    </source>
</evidence>
<dbReference type="EMBL" id="CP157355">
    <property type="protein sequence ID" value="XBL99824.1"/>
    <property type="molecule type" value="Genomic_DNA"/>
</dbReference>
<gene>
    <name evidence="11" type="ORF">ABHF33_12225</name>
</gene>
<dbReference type="GO" id="GO:0036376">
    <property type="term" value="P:sodium ion export across plasma membrane"/>
    <property type="evidence" value="ECO:0007669"/>
    <property type="project" value="TreeGrafter"/>
</dbReference>
<evidence type="ECO:0000256" key="8">
    <source>
        <dbReference type="ARBA" id="ARBA00023136"/>
    </source>
</evidence>
<feature type="transmembrane region" description="Helical" evidence="9">
    <location>
        <begin position="694"/>
        <end position="715"/>
    </location>
</feature>
<dbReference type="InterPro" id="IPR006068">
    <property type="entry name" value="ATPase_P-typ_cation-transptr_C"/>
</dbReference>
<dbReference type="Gene3D" id="3.40.50.1000">
    <property type="entry name" value="HAD superfamily/HAD-like"/>
    <property type="match status" value="1"/>
</dbReference>
<dbReference type="GO" id="GO:0006883">
    <property type="term" value="P:intracellular sodium ion homeostasis"/>
    <property type="evidence" value="ECO:0007669"/>
    <property type="project" value="TreeGrafter"/>
</dbReference>
<feature type="transmembrane region" description="Helical" evidence="9">
    <location>
        <begin position="866"/>
        <end position="882"/>
    </location>
</feature>
<dbReference type="SUPFAM" id="SSF81665">
    <property type="entry name" value="Calcium ATPase, transmembrane domain M"/>
    <property type="match status" value="1"/>
</dbReference>
<protein>
    <submittedName>
        <fullName evidence="11">HAD-IC family P-type ATPase</fullName>
    </submittedName>
</protein>
<dbReference type="SMART" id="SM00831">
    <property type="entry name" value="Cation_ATPase_N"/>
    <property type="match status" value="1"/>
</dbReference>
<dbReference type="Gene3D" id="3.40.1110.10">
    <property type="entry name" value="Calcium-transporting ATPase, cytoplasmic domain N"/>
    <property type="match status" value="1"/>
</dbReference>
<evidence type="ECO:0000256" key="4">
    <source>
        <dbReference type="ARBA" id="ARBA00022741"/>
    </source>
</evidence>
<dbReference type="SFLD" id="SFLDF00027">
    <property type="entry name" value="p-type_atpase"/>
    <property type="match status" value="1"/>
</dbReference>
<comment type="subcellular location">
    <subcellularLocation>
        <location evidence="1">Membrane</location>
        <topology evidence="1">Multi-pass membrane protein</topology>
    </subcellularLocation>
</comment>
<dbReference type="Gene3D" id="2.70.150.10">
    <property type="entry name" value="Calcium-transporting ATPase, cytoplasmic transduction domain A"/>
    <property type="match status" value="1"/>
</dbReference>
<dbReference type="Pfam" id="PF13246">
    <property type="entry name" value="Cation_ATPase"/>
    <property type="match status" value="1"/>
</dbReference>
<dbReference type="InterPro" id="IPR001757">
    <property type="entry name" value="P_typ_ATPase"/>
</dbReference>
<keyword evidence="4" id="KW-0547">Nucleotide-binding</keyword>
<dbReference type="SFLD" id="SFLDG00002">
    <property type="entry name" value="C1.7:_P-type_atpase_like"/>
    <property type="match status" value="1"/>
</dbReference>
<evidence type="ECO:0000256" key="2">
    <source>
        <dbReference type="ARBA" id="ARBA00005675"/>
    </source>
</evidence>
<dbReference type="InterPro" id="IPR023299">
    <property type="entry name" value="ATPase_P-typ_cyto_dom_N"/>
</dbReference>
<dbReference type="InterPro" id="IPR004014">
    <property type="entry name" value="ATPase_P-typ_cation-transptr_N"/>
</dbReference>
<dbReference type="PROSITE" id="PS00154">
    <property type="entry name" value="ATPASE_E1_E2"/>
    <property type="match status" value="1"/>
</dbReference>
<dbReference type="RefSeq" id="WP_348944216.1">
    <property type="nucleotide sequence ID" value="NZ_CP157355.1"/>
</dbReference>
<dbReference type="SUPFAM" id="SSF81653">
    <property type="entry name" value="Calcium ATPase, transduction domain A"/>
    <property type="match status" value="1"/>
</dbReference>
<keyword evidence="5" id="KW-0067">ATP-binding</keyword>
<keyword evidence="7 9" id="KW-1133">Transmembrane helix</keyword>
<dbReference type="NCBIfam" id="TIGR01494">
    <property type="entry name" value="ATPase_P-type"/>
    <property type="match status" value="2"/>
</dbReference>
<dbReference type="GO" id="GO:0016887">
    <property type="term" value="F:ATP hydrolysis activity"/>
    <property type="evidence" value="ECO:0007669"/>
    <property type="project" value="InterPro"/>
</dbReference>
<feature type="transmembrane region" description="Helical" evidence="9">
    <location>
        <begin position="721"/>
        <end position="743"/>
    </location>
</feature>
<name>A0AAU7F590_9NEIS</name>
<organism evidence="11">
    <name type="scientific">Chitinibacter mangrovi</name>
    <dbReference type="NCBI Taxonomy" id="3153927"/>
    <lineage>
        <taxon>Bacteria</taxon>
        <taxon>Pseudomonadati</taxon>
        <taxon>Pseudomonadota</taxon>
        <taxon>Betaproteobacteria</taxon>
        <taxon>Neisseriales</taxon>
        <taxon>Chitinibacteraceae</taxon>
        <taxon>Chitinibacter</taxon>
    </lineage>
</organism>
<evidence type="ECO:0000256" key="9">
    <source>
        <dbReference type="SAM" id="Phobius"/>
    </source>
</evidence>
<dbReference type="SFLD" id="SFLDS00003">
    <property type="entry name" value="Haloacid_Dehalogenase"/>
    <property type="match status" value="1"/>
</dbReference>
<dbReference type="InterPro" id="IPR023298">
    <property type="entry name" value="ATPase_P-typ_TM_dom_sf"/>
</dbReference>
<keyword evidence="6" id="KW-1278">Translocase</keyword>
<evidence type="ECO:0000259" key="10">
    <source>
        <dbReference type="SMART" id="SM00831"/>
    </source>
</evidence>
<feature type="transmembrane region" description="Helical" evidence="9">
    <location>
        <begin position="771"/>
        <end position="791"/>
    </location>
</feature>
<dbReference type="InterPro" id="IPR050510">
    <property type="entry name" value="Cation_transp_ATPase_P-type"/>
</dbReference>
<dbReference type="PRINTS" id="PR00119">
    <property type="entry name" value="CATATPASE"/>
</dbReference>
<dbReference type="PANTHER" id="PTHR43294:SF20">
    <property type="entry name" value="P-TYPE ATPASE"/>
    <property type="match status" value="1"/>
</dbReference>
<dbReference type="GO" id="GO:0005524">
    <property type="term" value="F:ATP binding"/>
    <property type="evidence" value="ECO:0007669"/>
    <property type="project" value="UniProtKB-KW"/>
</dbReference>
<dbReference type="Pfam" id="PF00690">
    <property type="entry name" value="Cation_ATPase_N"/>
    <property type="match status" value="1"/>
</dbReference>
<feature type="transmembrane region" description="Helical" evidence="9">
    <location>
        <begin position="93"/>
        <end position="112"/>
    </location>
</feature>
<dbReference type="GO" id="GO:0005886">
    <property type="term" value="C:plasma membrane"/>
    <property type="evidence" value="ECO:0007669"/>
    <property type="project" value="TreeGrafter"/>
</dbReference>
<accession>A0AAU7F590</accession>
<feature type="transmembrane region" description="Helical" evidence="9">
    <location>
        <begin position="258"/>
        <end position="277"/>
    </location>
</feature>
<dbReference type="InterPro" id="IPR008250">
    <property type="entry name" value="ATPase_P-typ_transduc_dom_A_sf"/>
</dbReference>
<dbReference type="GO" id="GO:1990573">
    <property type="term" value="P:potassium ion import across plasma membrane"/>
    <property type="evidence" value="ECO:0007669"/>
    <property type="project" value="TreeGrafter"/>
</dbReference>
<dbReference type="Pfam" id="PF00122">
    <property type="entry name" value="E1-E2_ATPase"/>
    <property type="match status" value="1"/>
</dbReference>
<dbReference type="PRINTS" id="PR00120">
    <property type="entry name" value="HATPASE"/>
</dbReference>
<dbReference type="InterPro" id="IPR036412">
    <property type="entry name" value="HAD-like_sf"/>
</dbReference>